<dbReference type="PANTHER" id="PTHR47099">
    <property type="entry name" value="METHYLCOBAMIDE:COM METHYLTRANSFERASE MTBA"/>
    <property type="match status" value="1"/>
</dbReference>
<dbReference type="GO" id="GO:0006779">
    <property type="term" value="P:porphyrin-containing compound biosynthetic process"/>
    <property type="evidence" value="ECO:0007669"/>
    <property type="project" value="InterPro"/>
</dbReference>
<dbReference type="RefSeq" id="WP_046443316.1">
    <property type="nucleotide sequence ID" value="NZ_LAYJ01000088.1"/>
</dbReference>
<sequence length="387" mass="43596">MTMSAKQRFLTALERKKPDRLPVANHFVMPSFLKNHMDGISVNEFFDVTGVDPILWTISHKGDGTKGEYFDPLQKEVGFLESRRISSDNWRIIPEEIPGQNYPTTKYNFVTPEKTLTMILQSNEHTSWVVEHLVKEKSDIDIIAKYATKPVCDVQDINAQAAEFAERGLVRGWICCFDIFGQPGTWQDACCLHGVENMIMAAYDDPEWIHAFLQILFERKAHYIRSLEGANYDIHELGGGDASSTVINPMIFDNFVAPYDSRLISLLHEMGQRVSYHTCGGMMPFLERIADMGPDAMETFTPPAMGGDADLAEAKRRIGDRVCMIGGFDQFHYLTGCTSQETREAVRECFRTAGEGGGYILCTSDNYFDADPQLIAAFADEAKKCVY</sequence>
<dbReference type="Pfam" id="PF01208">
    <property type="entry name" value="URO-D"/>
    <property type="match status" value="1"/>
</dbReference>
<dbReference type="InterPro" id="IPR000257">
    <property type="entry name" value="Uroporphyrinogen_deCOase"/>
</dbReference>
<keyword evidence="2" id="KW-0489">Methyltransferase</keyword>
<dbReference type="InterPro" id="IPR052024">
    <property type="entry name" value="Methanogen_methyltrans"/>
</dbReference>
<dbReference type="OrthoDB" id="176168at2"/>
<name>A0A0M2NJB8_9FIRM</name>
<feature type="domain" description="Uroporphyrinogen decarboxylase (URO-D)" evidence="1">
    <location>
        <begin position="189"/>
        <end position="383"/>
    </location>
</feature>
<dbReference type="GO" id="GO:0004853">
    <property type="term" value="F:uroporphyrinogen decarboxylase activity"/>
    <property type="evidence" value="ECO:0007669"/>
    <property type="project" value="InterPro"/>
</dbReference>
<dbReference type="Gene3D" id="3.20.20.210">
    <property type="match status" value="1"/>
</dbReference>
<dbReference type="STRING" id="270498.CHK_1443"/>
<dbReference type="InterPro" id="IPR038071">
    <property type="entry name" value="UROD/MetE-like_sf"/>
</dbReference>
<organism evidence="2 3">
    <name type="scientific">Christensenella hongkongensis</name>
    <dbReference type="NCBI Taxonomy" id="270498"/>
    <lineage>
        <taxon>Bacteria</taxon>
        <taxon>Bacillati</taxon>
        <taxon>Bacillota</taxon>
        <taxon>Clostridia</taxon>
        <taxon>Christensenellales</taxon>
        <taxon>Christensenellaceae</taxon>
        <taxon>Christensenella</taxon>
    </lineage>
</organism>
<dbReference type="GO" id="GO:0032259">
    <property type="term" value="P:methylation"/>
    <property type="evidence" value="ECO:0007669"/>
    <property type="project" value="UniProtKB-KW"/>
</dbReference>
<keyword evidence="2" id="KW-0808">Transferase</keyword>
<dbReference type="EMBL" id="LAYJ01000088">
    <property type="protein sequence ID" value="KKI51056.1"/>
    <property type="molecule type" value="Genomic_DNA"/>
</dbReference>
<evidence type="ECO:0000313" key="3">
    <source>
        <dbReference type="Proteomes" id="UP000034076"/>
    </source>
</evidence>
<dbReference type="AlphaFoldDB" id="A0A0M2NJB8"/>
<dbReference type="GO" id="GO:0008168">
    <property type="term" value="F:methyltransferase activity"/>
    <property type="evidence" value="ECO:0007669"/>
    <property type="project" value="UniProtKB-KW"/>
</dbReference>
<proteinExistence type="predicted"/>
<keyword evidence="3" id="KW-1185">Reference proteome</keyword>
<gene>
    <name evidence="2" type="ORF">CHK_1443</name>
</gene>
<comment type="caution">
    <text evidence="2">The sequence shown here is derived from an EMBL/GenBank/DDBJ whole genome shotgun (WGS) entry which is preliminary data.</text>
</comment>
<accession>A0A0M2NJB8</accession>
<evidence type="ECO:0000259" key="1">
    <source>
        <dbReference type="Pfam" id="PF01208"/>
    </source>
</evidence>
<dbReference type="SUPFAM" id="SSF51726">
    <property type="entry name" value="UROD/MetE-like"/>
    <property type="match status" value="1"/>
</dbReference>
<dbReference type="PANTHER" id="PTHR47099:SF1">
    <property type="entry name" value="METHYLCOBAMIDE:COM METHYLTRANSFERASE MTBA"/>
    <property type="match status" value="1"/>
</dbReference>
<evidence type="ECO:0000313" key="2">
    <source>
        <dbReference type="EMBL" id="KKI51056.1"/>
    </source>
</evidence>
<protein>
    <submittedName>
        <fullName evidence="2">Methylcobalamin methyltransferase MMP0830</fullName>
    </submittedName>
</protein>
<reference evidence="2 3" key="1">
    <citation type="submission" date="2015-04" db="EMBL/GenBank/DDBJ databases">
        <title>Draft genome sequence of bacteremic isolate Catabacter hongkongensis type strain HKU16T.</title>
        <authorList>
            <person name="Lau S.K."/>
            <person name="Teng J.L."/>
            <person name="Huang Y."/>
            <person name="Curreem S.O."/>
            <person name="Tsui S.K."/>
            <person name="Woo P.C."/>
        </authorList>
    </citation>
    <scope>NUCLEOTIDE SEQUENCE [LARGE SCALE GENOMIC DNA]</scope>
    <source>
        <strain evidence="2 3">HKU16</strain>
    </source>
</reference>
<dbReference type="Proteomes" id="UP000034076">
    <property type="component" value="Unassembled WGS sequence"/>
</dbReference>